<reference evidence="3 4" key="1">
    <citation type="submission" date="2018-04" db="EMBL/GenBank/DDBJ databases">
        <authorList>
            <person name="Go L.Y."/>
            <person name="Mitchell J.A."/>
        </authorList>
    </citation>
    <scope>NUCLEOTIDE SEQUENCE [LARGE SCALE GENOMIC DNA]</scope>
    <source>
        <strain evidence="3">ULC066bin1</strain>
    </source>
</reference>
<protein>
    <recommendedName>
        <fullName evidence="5">Low-complexity tail membrane protein</fullName>
    </recommendedName>
</protein>
<evidence type="ECO:0000313" key="4">
    <source>
        <dbReference type="Proteomes" id="UP000249467"/>
    </source>
</evidence>
<gene>
    <name evidence="3" type="ORF">DCF19_12060</name>
</gene>
<dbReference type="InterPro" id="IPR049610">
    <property type="entry name" value="LCTMP-like"/>
</dbReference>
<dbReference type="Proteomes" id="UP000249467">
    <property type="component" value="Unassembled WGS sequence"/>
</dbReference>
<evidence type="ECO:0000313" key="3">
    <source>
        <dbReference type="EMBL" id="PZO40616.1"/>
    </source>
</evidence>
<organism evidence="3 4">
    <name type="scientific">Pseudanabaena frigida</name>
    <dbReference type="NCBI Taxonomy" id="945775"/>
    <lineage>
        <taxon>Bacteria</taxon>
        <taxon>Bacillati</taxon>
        <taxon>Cyanobacteriota</taxon>
        <taxon>Cyanophyceae</taxon>
        <taxon>Pseudanabaenales</taxon>
        <taxon>Pseudanabaenaceae</taxon>
        <taxon>Pseudanabaena</taxon>
    </lineage>
</organism>
<feature type="compositionally biased region" description="Basic and acidic residues" evidence="1">
    <location>
        <begin position="251"/>
        <end position="267"/>
    </location>
</feature>
<keyword evidence="2" id="KW-1133">Transmembrane helix</keyword>
<feature type="transmembrane region" description="Helical" evidence="2">
    <location>
        <begin position="145"/>
        <end position="165"/>
    </location>
</feature>
<proteinExistence type="predicted"/>
<evidence type="ECO:0008006" key="5">
    <source>
        <dbReference type="Google" id="ProtNLM"/>
    </source>
</evidence>
<feature type="region of interest" description="Disordered" evidence="1">
    <location>
        <begin position="219"/>
        <end position="272"/>
    </location>
</feature>
<feature type="region of interest" description="Disordered" evidence="1">
    <location>
        <begin position="343"/>
        <end position="371"/>
    </location>
</feature>
<dbReference type="EMBL" id="QBML01000014">
    <property type="protein sequence ID" value="PZO40616.1"/>
    <property type="molecule type" value="Genomic_DNA"/>
</dbReference>
<dbReference type="NCBIfam" id="NF033183">
    <property type="entry name" value="colliding_TM"/>
    <property type="match status" value="1"/>
</dbReference>
<feature type="transmembrane region" description="Helical" evidence="2">
    <location>
        <begin position="108"/>
        <end position="133"/>
    </location>
</feature>
<feature type="transmembrane region" description="Helical" evidence="2">
    <location>
        <begin position="52"/>
        <end position="71"/>
    </location>
</feature>
<keyword evidence="2" id="KW-0472">Membrane</keyword>
<feature type="transmembrane region" description="Helical" evidence="2">
    <location>
        <begin position="20"/>
        <end position="45"/>
    </location>
</feature>
<dbReference type="AlphaFoldDB" id="A0A2W4W788"/>
<sequence>MDTHKLNAPSDNISLSKNPFIWGHIVLLAAIPWLLVLSMAGLAVGDPVFPSWFEIFLLGLPAIAFVAWLQWQQPFSPFSLWVVAKPIESLSDRERRVLTLIKQQSNGWYVTGWIAISVAVLMSAIFCKIYVAAPLAQLIAPFPDWLRLFGILWAEVFFLLSNVVLQSGASALRIKLTPDSELTSLQPFAIEKIKNNFTDIAWRSTLLLKFFEDSPVFEDANDPESQKSEVSKPEVTPPEAPEAIEGISETITHDTSDEISEADRSPDSEEVETNNLISEVEADNTLEISDFSQSEQLETNALGAEESQEEISPELDIAAISEETDELKIDEIVEDHEFEALLPSSGTISETNSPEENISLSEQLESNDIEEEAQEEIISELTLDDISEPNLAVTDAIIGSESEESAQAELEAIAEISDTNLESEVKELEAQEQEPVEEAEEVLDIEDAISESNTEDIVHQVDTDSPEIIEISELAIESSRQFETELIFEINDDDLEDAITEEDEEDVSESIVELEIEVVLDLADASSESITENDNEVEVVVDLMIVVPEESEFETMSEDSSNDEETKVSEISEEICLEESVVEAVANRIQKASDRATNFSKKSRKSGFAHKIYGFGKSVKENAETSISSSEIDAPTEQDVSDIKLQDLDNKLEEQATFNTYVEKVIQEYLEDPIEQVEEVEDIIEIAAVSEQATEIAEEVLTAEESLTTSTPEEIATPSILDLESTAEANIAPNVETIADNILAIKTEVEEASESLSTIETEEDDKSHQNLVEELLVDKFLARIEELNIADKANKVAAEDQIKEANLKNDEFADLEALIDGKPLPENLE</sequence>
<accession>A0A2W4W788</accession>
<feature type="compositionally biased region" description="Polar residues" evidence="1">
    <location>
        <begin position="344"/>
        <end position="364"/>
    </location>
</feature>
<evidence type="ECO:0000256" key="2">
    <source>
        <dbReference type="SAM" id="Phobius"/>
    </source>
</evidence>
<evidence type="ECO:0000256" key="1">
    <source>
        <dbReference type="SAM" id="MobiDB-lite"/>
    </source>
</evidence>
<comment type="caution">
    <text evidence="3">The sequence shown here is derived from an EMBL/GenBank/DDBJ whole genome shotgun (WGS) entry which is preliminary data.</text>
</comment>
<keyword evidence="2" id="KW-0812">Transmembrane</keyword>
<name>A0A2W4W788_9CYAN</name>
<reference evidence="3 4" key="2">
    <citation type="submission" date="2018-06" db="EMBL/GenBank/DDBJ databases">
        <title>Metagenomic assembly of (sub)arctic Cyanobacteria and their associated microbiome from non-axenic cultures.</title>
        <authorList>
            <person name="Baurain D."/>
        </authorList>
    </citation>
    <scope>NUCLEOTIDE SEQUENCE [LARGE SCALE GENOMIC DNA]</scope>
    <source>
        <strain evidence="3">ULC066bin1</strain>
    </source>
</reference>